<gene>
    <name evidence="2" type="ORF">DC363_08790</name>
</gene>
<dbReference type="PANTHER" id="PTHR47396">
    <property type="entry name" value="TYPE I RESTRICTION ENZYME ECOKI R PROTEIN"/>
    <property type="match status" value="1"/>
</dbReference>
<dbReference type="AlphaFoldDB" id="A0A2T7FWT0"/>
<keyword evidence="2" id="KW-0255">Endonuclease</keyword>
<dbReference type="RefSeq" id="WP_108640780.1">
    <property type="nucleotide sequence ID" value="NZ_QCYG01000005.1"/>
</dbReference>
<dbReference type="Gene3D" id="3.40.50.300">
    <property type="entry name" value="P-loop containing nucleotide triphosphate hydrolases"/>
    <property type="match status" value="2"/>
</dbReference>
<dbReference type="SUPFAM" id="SSF52540">
    <property type="entry name" value="P-loop containing nucleoside triphosphate hydrolases"/>
    <property type="match status" value="2"/>
</dbReference>
<dbReference type="EMBL" id="QCYG01000005">
    <property type="protein sequence ID" value="PVA06619.1"/>
    <property type="molecule type" value="Genomic_DNA"/>
</dbReference>
<dbReference type="Proteomes" id="UP000244817">
    <property type="component" value="Unassembled WGS sequence"/>
</dbReference>
<reference evidence="2 3" key="1">
    <citation type="submission" date="2018-04" db="EMBL/GenBank/DDBJ databases">
        <title>Pelagivirga bohaiensis gen. nov., sp. nov., a bacterium isolated from the Bohai Sea.</title>
        <authorList>
            <person name="Ji X."/>
        </authorList>
    </citation>
    <scope>NUCLEOTIDE SEQUENCE [LARGE SCALE GENOMIC DNA]</scope>
    <source>
        <strain evidence="2 3">BH-SD16</strain>
    </source>
</reference>
<comment type="caution">
    <text evidence="2">The sequence shown here is derived from an EMBL/GenBank/DDBJ whole genome shotgun (WGS) entry which is preliminary data.</text>
</comment>
<evidence type="ECO:0000259" key="1">
    <source>
        <dbReference type="SMART" id="SM00487"/>
    </source>
</evidence>
<dbReference type="Pfam" id="PF04851">
    <property type="entry name" value="ResIII"/>
    <property type="match status" value="1"/>
</dbReference>
<name>A0A2T7FWT0_9RHOB</name>
<dbReference type="GO" id="GO:0003677">
    <property type="term" value="F:DNA binding"/>
    <property type="evidence" value="ECO:0007669"/>
    <property type="project" value="InterPro"/>
</dbReference>
<dbReference type="InterPro" id="IPR014001">
    <property type="entry name" value="Helicase_ATP-bd"/>
</dbReference>
<proteinExistence type="predicted"/>
<dbReference type="InterPro" id="IPR050742">
    <property type="entry name" value="Helicase_Restrict-Modif_Enz"/>
</dbReference>
<dbReference type="OrthoDB" id="9804145at2"/>
<dbReference type="InterPro" id="IPR006935">
    <property type="entry name" value="Helicase/UvrB_N"/>
</dbReference>
<dbReference type="GO" id="GO:0004519">
    <property type="term" value="F:endonuclease activity"/>
    <property type="evidence" value="ECO:0007669"/>
    <property type="project" value="UniProtKB-KW"/>
</dbReference>
<dbReference type="GO" id="GO:0005524">
    <property type="term" value="F:ATP binding"/>
    <property type="evidence" value="ECO:0007669"/>
    <property type="project" value="InterPro"/>
</dbReference>
<dbReference type="InterPro" id="IPR027417">
    <property type="entry name" value="P-loop_NTPase"/>
</dbReference>
<protein>
    <submittedName>
        <fullName evidence="2">Restriction endonuclease subunit R</fullName>
    </submittedName>
</protein>
<keyword evidence="2" id="KW-0540">Nuclease</keyword>
<dbReference type="CDD" id="cd18785">
    <property type="entry name" value="SF2_C"/>
    <property type="match status" value="1"/>
</dbReference>
<evidence type="ECO:0000313" key="3">
    <source>
        <dbReference type="Proteomes" id="UP000244817"/>
    </source>
</evidence>
<accession>A0A2T7FWT0</accession>
<keyword evidence="3" id="KW-1185">Reference proteome</keyword>
<sequence length="901" mass="102259">MQLKTYQKATLDTLDAFFARALATGPAEAFQHAVEEQEKLAHLEGRKLEPRTYQPLQSLPEVPYVCLRLPTGGGKTILAAETIRLATRSYLRRKWPLTLWFVPSDAIKTQTLEALKDRTHPYRRRLDENFSGHVRVFDIAEFEMLRPQDLAGSACVVVSTVQAFRVTNTTGRKVYSYHEELETHFSGVPTEGMEVVSPEEAAQNDQLTEGAVKFSFANLLYDQRPLMIVDEAHNAVSGLTREVQARIRPAAIVEFTATPRGRNNILYSVTASALKDEEMIKLPIRVRPHDDWREAVTGAVATRNMLEEKAKRDKDHIRPVVLYQAQARNGHPTVAELKTYLVEEKLIPEDRIKIATGEQRELDGVNLRDPAEQTRHVITVDALKEGWDCPSAYVLCATQRLQSRGAVEQLLGRVLRMPYAARRKDAALNCAYAHVSEPSFREAAQALTDKLIDMGFTDEEVRESLKPRGVEQNDQGELFDPDPVRPKPVLQFTVPDNEDARERLNGWQDEGVDYIQRDDGTLAVGVKGEVTDEIALGVREITREEDRAHFDAQLEKHRATVEASRTLAQKGHVIEIPQLLVKMEGETFLAKTDAIMERVDWSLDRHPARLTEQELSFHKSQDVIEIDLEGEKLVYSRMTEEQPILSGLHAPSDADLEASLVQWLERECRVPDIPQAEMLPWIAAMVADLVTNRDVSIRTLIDWQHQIAARIRWKIQTIRNEEKTRAHQIALFDEGAKPTWSDSRVIRFDDTIYQNVPTKPTGAFRFNRHLLGPDRAPLIDGDLNGEEFQCAWSLDSLEEVEVWVRNVARHPNSFSLPRVGRRFYPDFVAKLHDGRVFVVEYKGEHLIGAPEAREKNAIGKIWARTTGGVFLMVRKVAHGMDMADQMRNAVAIHERQQGPGY</sequence>
<evidence type="ECO:0000313" key="2">
    <source>
        <dbReference type="EMBL" id="PVA06619.1"/>
    </source>
</evidence>
<dbReference type="GO" id="GO:0016787">
    <property type="term" value="F:hydrolase activity"/>
    <property type="evidence" value="ECO:0007669"/>
    <property type="project" value="InterPro"/>
</dbReference>
<keyword evidence="2" id="KW-0378">Hydrolase</keyword>
<organism evidence="2 3">
    <name type="scientific">Thalassorhabdomicrobium marinisediminis</name>
    <dbReference type="NCBI Taxonomy" id="2170577"/>
    <lineage>
        <taxon>Bacteria</taxon>
        <taxon>Pseudomonadati</taxon>
        <taxon>Pseudomonadota</taxon>
        <taxon>Alphaproteobacteria</taxon>
        <taxon>Rhodobacterales</taxon>
        <taxon>Paracoccaceae</taxon>
        <taxon>Thalassorhabdomicrobium</taxon>
    </lineage>
</organism>
<dbReference type="SMART" id="SM00487">
    <property type="entry name" value="DEXDc"/>
    <property type="match status" value="1"/>
</dbReference>
<feature type="domain" description="Helicase ATP-binding" evidence="1">
    <location>
        <begin position="46"/>
        <end position="285"/>
    </location>
</feature>
<dbReference type="PANTHER" id="PTHR47396:SF1">
    <property type="entry name" value="ATP-DEPENDENT HELICASE IRC3-RELATED"/>
    <property type="match status" value="1"/>
</dbReference>
<dbReference type="GO" id="GO:0005829">
    <property type="term" value="C:cytosol"/>
    <property type="evidence" value="ECO:0007669"/>
    <property type="project" value="TreeGrafter"/>
</dbReference>